<gene>
    <name evidence="1" type="ORF">AUK42_06320</name>
    <name evidence="3" type="ORF">CO097_03670</name>
    <name evidence="2" type="ORF">COZ58_04870</name>
</gene>
<evidence type="ECO:0000313" key="1">
    <source>
        <dbReference type="EMBL" id="OIP68404.1"/>
    </source>
</evidence>
<sequence>MLAWIGGEFDSEHFDPDEITFDDPAERFKMAFGICRNCINRAELDHKEKKNYIKYFFDKYIANDPDYFREYYSYTLREICYSRDDLEYWKKLLKPHLPKNLPDSSQWCKYYQAKETLKIQLHILDLLDDKKEFYDLIKRHYHQDQEFCLYYASRLEKDGRSKEAIIVAEEGLGLFPDHLSIEIRRFLNRFYKKHSPEKYKQNLINLFIQDRNWNDYERLKKICSEEDWKKILSIIINGLSKDRFGSKDTIINIYLKEKMFEQALKQVLAKRSLFTLNMYHKDLSEKFSKRYFDAYNELLIPFADSKTGRPHYREVIKYLKQMKRIKGFEDEFSKVVNLLKTKYANRPAFLDEIKDM</sequence>
<accession>A0A2M8CDG9</accession>
<dbReference type="Proteomes" id="UP000228560">
    <property type="component" value="Unassembled WGS sequence"/>
</dbReference>
<reference evidence="2" key="2">
    <citation type="submission" date="2017-09" db="EMBL/GenBank/DDBJ databases">
        <title>Depth-based differentiation of microbial function through sediment-hosted aquifers and enrichment of novel symbionts in the deep terrestrial subsurface.</title>
        <authorList>
            <person name="Probst A.J."/>
            <person name="Ladd B."/>
            <person name="Jarett J.K."/>
            <person name="Geller-Mcgrath D.E."/>
            <person name="Sieber C.M.K."/>
            <person name="Emerson J.B."/>
            <person name="Anantharaman K."/>
            <person name="Thomas B.C."/>
            <person name="Malmstrom R."/>
            <person name="Stieglmeier M."/>
            <person name="Klingl A."/>
            <person name="Woyke T."/>
            <person name="Ryan C.M."/>
            <person name="Banfield J.F."/>
        </authorList>
    </citation>
    <scope>NUCLEOTIDE SEQUENCE</scope>
    <source>
        <strain evidence="2">CG_4_8_14_3_um_filter_34_18</strain>
    </source>
</reference>
<dbReference type="EMBL" id="PFTV01000088">
    <property type="protein sequence ID" value="PJB57026.1"/>
    <property type="molecule type" value="Genomic_DNA"/>
</dbReference>
<name>A0A1J5G7W4_9BACT</name>
<accession>A0A2M7K7S5</accession>
<dbReference type="STRING" id="1805029.AUK42_06320"/>
<proteinExistence type="predicted"/>
<evidence type="ECO:0000313" key="5">
    <source>
        <dbReference type="Proteomes" id="UP000228560"/>
    </source>
</evidence>
<evidence type="ECO:0000313" key="6">
    <source>
        <dbReference type="Proteomes" id="UP000231493"/>
    </source>
</evidence>
<dbReference type="Proteomes" id="UP000231493">
    <property type="component" value="Unassembled WGS sequence"/>
</dbReference>
<protein>
    <submittedName>
        <fullName evidence="1">Uncharacterized protein</fullName>
    </submittedName>
</protein>
<comment type="caution">
    <text evidence="1">The sequence shown here is derived from an EMBL/GenBank/DDBJ whole genome shotgun (WGS) entry which is preliminary data.</text>
</comment>
<evidence type="ECO:0000313" key="3">
    <source>
        <dbReference type="EMBL" id="PJB57026.1"/>
    </source>
</evidence>
<dbReference type="Proteomes" id="UP000182763">
    <property type="component" value="Unassembled WGS sequence"/>
</dbReference>
<accession>A0A1J5G7W4</accession>
<dbReference type="EMBL" id="MNYY01000123">
    <property type="protein sequence ID" value="OIP68404.1"/>
    <property type="molecule type" value="Genomic_DNA"/>
</dbReference>
<evidence type="ECO:0000313" key="2">
    <source>
        <dbReference type="EMBL" id="PIX34167.1"/>
    </source>
</evidence>
<organism evidence="1 4">
    <name type="scientific">Candidatus Infernicultor aquiphilus</name>
    <dbReference type="NCBI Taxonomy" id="1805029"/>
    <lineage>
        <taxon>Bacteria</taxon>
        <taxon>Pseudomonadati</taxon>
        <taxon>Atribacterota</taxon>
        <taxon>Candidatus Phoenicimicrobiia</taxon>
        <taxon>Candidatus Pheonicimicrobiales</taxon>
        <taxon>Candidatus Phoenicimicrobiaceae</taxon>
        <taxon>Candidatus Infernicultor</taxon>
    </lineage>
</organism>
<reference evidence="5 6" key="3">
    <citation type="submission" date="2017-09" db="EMBL/GenBank/DDBJ databases">
        <title>Depth-based differentiation of microbial function through sediment-hosted aquifers and enrichment of novel symbionts in the deep terrestrial subsurface.</title>
        <authorList>
            <person name="Probst A.J."/>
            <person name="Ladd B."/>
            <person name="Jarett J.K."/>
            <person name="Geller-Mcgrath D.E."/>
            <person name="Sieber C.M."/>
            <person name="Emerson J.B."/>
            <person name="Anantharaman K."/>
            <person name="Thomas B.C."/>
            <person name="Malmstrom R."/>
            <person name="Stieglmeier M."/>
            <person name="Klingl A."/>
            <person name="Woyke T."/>
            <person name="Ryan C.M."/>
            <person name="Banfield J.F."/>
        </authorList>
    </citation>
    <scope>NUCLEOTIDE SEQUENCE [LARGE SCALE GENOMIC DNA]</scope>
    <source>
        <strain evidence="3">CG_4_9_14_3_um_filter_33_16</strain>
    </source>
</reference>
<dbReference type="AlphaFoldDB" id="A0A1J5G7W4"/>
<evidence type="ECO:0000313" key="4">
    <source>
        <dbReference type="Proteomes" id="UP000182763"/>
    </source>
</evidence>
<dbReference type="EMBL" id="PFIP01000098">
    <property type="protein sequence ID" value="PIX34167.1"/>
    <property type="molecule type" value="Genomic_DNA"/>
</dbReference>
<reference evidence="1 4" key="1">
    <citation type="journal article" date="2016" name="Environ. Microbiol.">
        <title>Genomic resolution of a cold subsurface aquifer community provides metabolic insights for novel microbes adapted to high CO concentrations.</title>
        <authorList>
            <person name="Probst A.J."/>
            <person name="Castelle C.J."/>
            <person name="Singh A."/>
            <person name="Brown C.T."/>
            <person name="Anantharaman K."/>
            <person name="Sharon I."/>
            <person name="Hug L.A."/>
            <person name="Burstein D."/>
            <person name="Emerson J.B."/>
            <person name="Thomas B.C."/>
            <person name="Banfield J.F."/>
        </authorList>
    </citation>
    <scope>NUCLEOTIDE SEQUENCE [LARGE SCALE GENOMIC DNA]</scope>
    <source>
        <strain evidence="1">CG2_30_33_13</strain>
    </source>
</reference>